<dbReference type="AlphaFoldDB" id="A0A1T5JDM2"/>
<reference evidence="3 4" key="1">
    <citation type="submission" date="2017-02" db="EMBL/GenBank/DDBJ databases">
        <authorList>
            <person name="Peterson S.W."/>
        </authorList>
    </citation>
    <scope>NUCLEOTIDE SEQUENCE [LARGE SCALE GENOMIC DNA]</scope>
    <source>
        <strain evidence="3 4">P15</strain>
    </source>
</reference>
<dbReference type="InterPro" id="IPR001789">
    <property type="entry name" value="Sig_transdc_resp-reg_receiver"/>
</dbReference>
<sequence>MQSLNSEFRDWVLVAESNYLIAEQLCSILQDWGFVALAAPDMKAAEDMMEKSLPIAALVCTHLNDGLCLALIRRLTRLKIPILILSGSTPEEADIELRSLPWCTKPCRTEDMRQALLNLLDPAVTPKATTGGCADRGDRLVSSPVVPTRFGS</sequence>
<evidence type="ECO:0000256" key="1">
    <source>
        <dbReference type="PROSITE-ProRule" id="PRU00169"/>
    </source>
</evidence>
<protein>
    <recommendedName>
        <fullName evidence="2">Response regulatory domain-containing protein</fullName>
    </recommendedName>
</protein>
<keyword evidence="4" id="KW-1185">Reference proteome</keyword>
<evidence type="ECO:0000313" key="4">
    <source>
        <dbReference type="Proteomes" id="UP000190341"/>
    </source>
</evidence>
<dbReference type="GO" id="GO:0000160">
    <property type="term" value="P:phosphorelay signal transduction system"/>
    <property type="evidence" value="ECO:0007669"/>
    <property type="project" value="InterPro"/>
</dbReference>
<name>A0A1T5JDM2_9GAMM</name>
<comment type="caution">
    <text evidence="1">Lacks conserved residue(s) required for the propagation of feature annotation.</text>
</comment>
<dbReference type="InterPro" id="IPR011006">
    <property type="entry name" value="CheY-like_superfamily"/>
</dbReference>
<gene>
    <name evidence="3" type="ORF">SAMN06296058_0730</name>
</gene>
<evidence type="ECO:0000313" key="3">
    <source>
        <dbReference type="EMBL" id="SKC49677.1"/>
    </source>
</evidence>
<organism evidence="3 4">
    <name type="scientific">Pseudoxanthomonas indica</name>
    <dbReference type="NCBI Taxonomy" id="428993"/>
    <lineage>
        <taxon>Bacteria</taxon>
        <taxon>Pseudomonadati</taxon>
        <taxon>Pseudomonadota</taxon>
        <taxon>Gammaproteobacteria</taxon>
        <taxon>Lysobacterales</taxon>
        <taxon>Lysobacteraceae</taxon>
        <taxon>Pseudoxanthomonas</taxon>
    </lineage>
</organism>
<evidence type="ECO:0000259" key="2">
    <source>
        <dbReference type="PROSITE" id="PS50110"/>
    </source>
</evidence>
<dbReference type="SUPFAM" id="SSF52172">
    <property type="entry name" value="CheY-like"/>
    <property type="match status" value="1"/>
</dbReference>
<proteinExistence type="predicted"/>
<dbReference type="Proteomes" id="UP000190341">
    <property type="component" value="Unassembled WGS sequence"/>
</dbReference>
<feature type="domain" description="Response regulatory" evidence="2">
    <location>
        <begin position="11"/>
        <end position="120"/>
    </location>
</feature>
<dbReference type="EMBL" id="FUZV01000001">
    <property type="protein sequence ID" value="SKC49677.1"/>
    <property type="molecule type" value="Genomic_DNA"/>
</dbReference>
<accession>A0A1T5JDM2</accession>
<dbReference type="Gene3D" id="3.40.50.2300">
    <property type="match status" value="1"/>
</dbReference>
<dbReference type="PROSITE" id="PS50110">
    <property type="entry name" value="RESPONSE_REGULATORY"/>
    <property type="match status" value="1"/>
</dbReference>